<proteinExistence type="predicted"/>
<dbReference type="Proteomes" id="UP000275772">
    <property type="component" value="Unassembled WGS sequence"/>
</dbReference>
<accession>A0A383UMK8</accession>
<dbReference type="VEuPathDB" id="FungiDB:BLGHR1_11871"/>
<organism evidence="3 4">
    <name type="scientific">Blumeria hordei</name>
    <name type="common">Barley powdery mildew</name>
    <name type="synonym">Blumeria graminis f. sp. hordei</name>
    <dbReference type="NCBI Taxonomy" id="2867405"/>
    <lineage>
        <taxon>Eukaryota</taxon>
        <taxon>Fungi</taxon>
        <taxon>Dikarya</taxon>
        <taxon>Ascomycota</taxon>
        <taxon>Pezizomycotina</taxon>
        <taxon>Leotiomycetes</taxon>
        <taxon>Erysiphales</taxon>
        <taxon>Erysiphaceae</taxon>
        <taxon>Blumeria</taxon>
    </lineage>
</organism>
<reference evidence="3 4" key="1">
    <citation type="submission" date="2017-11" db="EMBL/GenBank/DDBJ databases">
        <authorList>
            <person name="Kracher B."/>
        </authorList>
    </citation>
    <scope>NUCLEOTIDE SEQUENCE [LARGE SCALE GENOMIC DNA]</scope>
    <source>
        <strain evidence="3 4">RACE1</strain>
    </source>
</reference>
<dbReference type="EMBL" id="UNSH01000036">
    <property type="protein sequence ID" value="SZF01117.1"/>
    <property type="molecule type" value="Genomic_DNA"/>
</dbReference>
<evidence type="ECO:0000256" key="1">
    <source>
        <dbReference type="ARBA" id="ARBA00022786"/>
    </source>
</evidence>
<protein>
    <submittedName>
        <fullName evidence="3">Uncharacterized protein</fullName>
    </submittedName>
</protein>
<feature type="region of interest" description="Disordered" evidence="2">
    <location>
        <begin position="27"/>
        <end position="83"/>
    </location>
</feature>
<evidence type="ECO:0000256" key="2">
    <source>
        <dbReference type="SAM" id="MobiDB-lite"/>
    </source>
</evidence>
<sequence length="83" mass="9579">MLRRKPTAIMLTTEDIAIYEDARACEAANQQQEEERSQQQQNLDQNERESSKKPEQGTNVCQSFKDQSQNAQNRIFGEESSSR</sequence>
<evidence type="ECO:0000313" key="4">
    <source>
        <dbReference type="Proteomes" id="UP000275772"/>
    </source>
</evidence>
<dbReference type="GO" id="GO:0005680">
    <property type="term" value="C:anaphase-promoting complex"/>
    <property type="evidence" value="ECO:0007669"/>
    <property type="project" value="InterPro"/>
</dbReference>
<evidence type="ECO:0000313" key="3">
    <source>
        <dbReference type="EMBL" id="SZF01117.1"/>
    </source>
</evidence>
<dbReference type="Pfam" id="PF10471">
    <property type="entry name" value="ANAPC_CDC26"/>
    <property type="match status" value="1"/>
</dbReference>
<dbReference type="InterPro" id="IPR018860">
    <property type="entry name" value="APC_suCDC26"/>
</dbReference>
<name>A0A383UMK8_BLUHO</name>
<feature type="compositionally biased region" description="Polar residues" evidence="2">
    <location>
        <begin position="56"/>
        <end position="73"/>
    </location>
</feature>
<keyword evidence="1" id="KW-0833">Ubl conjugation pathway</keyword>
<dbReference type="GO" id="GO:0031145">
    <property type="term" value="P:anaphase-promoting complex-dependent catabolic process"/>
    <property type="evidence" value="ECO:0007669"/>
    <property type="project" value="InterPro"/>
</dbReference>
<feature type="compositionally biased region" description="Basic and acidic residues" evidence="2">
    <location>
        <begin position="45"/>
        <end position="55"/>
    </location>
</feature>
<dbReference type="AlphaFoldDB" id="A0A383UMK8"/>
<gene>
    <name evidence="3" type="ORF">BLGHR1_11871</name>
</gene>